<keyword evidence="4" id="KW-1185">Reference proteome</keyword>
<dbReference type="InterPro" id="IPR006287">
    <property type="entry name" value="DJ-1"/>
</dbReference>
<proteinExistence type="predicted"/>
<evidence type="ECO:0000259" key="2">
    <source>
        <dbReference type="Pfam" id="PF01965"/>
    </source>
</evidence>
<dbReference type="GO" id="GO:0005737">
    <property type="term" value="C:cytoplasm"/>
    <property type="evidence" value="ECO:0007669"/>
    <property type="project" value="TreeGrafter"/>
</dbReference>
<dbReference type="Gene3D" id="3.40.50.880">
    <property type="match status" value="1"/>
</dbReference>
<dbReference type="InterPro" id="IPR002818">
    <property type="entry name" value="DJ-1/PfpI"/>
</dbReference>
<dbReference type="SUPFAM" id="SSF52317">
    <property type="entry name" value="Class I glutamine amidotransferase-like"/>
    <property type="match status" value="1"/>
</dbReference>
<dbReference type="InterPro" id="IPR029062">
    <property type="entry name" value="Class_I_gatase-like"/>
</dbReference>
<name>A0AA90NP22_9GAMM</name>
<accession>A0AA90NP22</accession>
<dbReference type="InterPro" id="IPR050325">
    <property type="entry name" value="Prot/Nucl_acid_deglycase"/>
</dbReference>
<dbReference type="CDD" id="cd03135">
    <property type="entry name" value="GATase1_DJ-1"/>
    <property type="match status" value="1"/>
</dbReference>
<dbReference type="PANTHER" id="PTHR48094:SF12">
    <property type="entry name" value="PARKINSON DISEASE PROTEIN 7 HOMOLOG"/>
    <property type="match status" value="1"/>
</dbReference>
<evidence type="ECO:0000256" key="1">
    <source>
        <dbReference type="ARBA" id="ARBA00022737"/>
    </source>
</evidence>
<dbReference type="GO" id="GO:1903189">
    <property type="term" value="P:glyoxal metabolic process"/>
    <property type="evidence" value="ECO:0007669"/>
    <property type="project" value="TreeGrafter"/>
</dbReference>
<dbReference type="FunFam" id="3.40.50.880:FF:000015">
    <property type="entry name" value="Protein DJ-1 homolog C"/>
    <property type="match status" value="1"/>
</dbReference>
<dbReference type="EMBL" id="JASXSV010000058">
    <property type="protein sequence ID" value="MDP0590378.1"/>
    <property type="molecule type" value="Genomic_DNA"/>
</dbReference>
<evidence type="ECO:0000313" key="4">
    <source>
        <dbReference type="Proteomes" id="UP001178148"/>
    </source>
</evidence>
<protein>
    <submittedName>
        <fullName evidence="3">DJ-1/PfpI family protein</fullName>
    </submittedName>
</protein>
<evidence type="ECO:0000313" key="3">
    <source>
        <dbReference type="EMBL" id="MDP0590378.1"/>
    </source>
</evidence>
<dbReference type="NCBIfam" id="TIGR01383">
    <property type="entry name" value="not_thiJ"/>
    <property type="match status" value="1"/>
</dbReference>
<gene>
    <name evidence="3" type="ORF">QS748_14785</name>
</gene>
<dbReference type="AlphaFoldDB" id="A0AA90NP22"/>
<sequence>MSKQVLIPVADGCEEIEAITIIDLLRRAGAEVTVASCSLENELEIHAANGVIFKADCPIEICIQNIYHMIVLPGGMPGAENLRNCNYLKKMLQDQKKRGGWYAAMCAAPAIVLASHDLLNSVKATCYPSFIDKLKGAIPQADQSVVVDQNKCVVTAKGPGSSFSFALKLIEVLYGKDAYRIIAQETVADWVL</sequence>
<keyword evidence="1" id="KW-0677">Repeat</keyword>
<organism evidence="3 4">
    <name type="scientific">Candidatus Endonucleibacter bathymodioli</name>
    <dbReference type="NCBI Taxonomy" id="539814"/>
    <lineage>
        <taxon>Bacteria</taxon>
        <taxon>Pseudomonadati</taxon>
        <taxon>Pseudomonadota</taxon>
        <taxon>Gammaproteobacteria</taxon>
        <taxon>Oceanospirillales</taxon>
        <taxon>Endozoicomonadaceae</taxon>
        <taxon>Candidatus Endonucleibacter</taxon>
    </lineage>
</organism>
<dbReference type="PANTHER" id="PTHR48094">
    <property type="entry name" value="PROTEIN/NUCLEIC ACID DEGLYCASE DJ-1-RELATED"/>
    <property type="match status" value="1"/>
</dbReference>
<reference evidence="3 4" key="1">
    <citation type="journal article" date="2023" name="bioRxiv">
        <title>An intranuclear bacterial parasite of deep-sea mussels expresses apoptosis inhibitors acquired from its host.</title>
        <authorList>
            <person name="Gonzalez Porras M.A."/>
            <person name="Assie A."/>
            <person name="Tietjen M."/>
            <person name="Violette M."/>
            <person name="Kleiner M."/>
            <person name="Gruber-Vodicka H."/>
            <person name="Dubilier N."/>
            <person name="Leisch N."/>
        </authorList>
    </citation>
    <scope>NUCLEOTIDE SEQUENCE [LARGE SCALE GENOMIC DNA]</scope>
    <source>
        <strain evidence="3">IAP13</strain>
    </source>
</reference>
<feature type="domain" description="DJ-1/PfpI" evidence="2">
    <location>
        <begin position="3"/>
        <end position="171"/>
    </location>
</feature>
<comment type="caution">
    <text evidence="3">The sequence shown here is derived from an EMBL/GenBank/DDBJ whole genome shotgun (WGS) entry which is preliminary data.</text>
</comment>
<dbReference type="Proteomes" id="UP001178148">
    <property type="component" value="Unassembled WGS sequence"/>
</dbReference>
<dbReference type="Pfam" id="PF01965">
    <property type="entry name" value="DJ-1_PfpI"/>
    <property type="match status" value="1"/>
</dbReference>